<proteinExistence type="predicted"/>
<evidence type="ECO:0000256" key="1">
    <source>
        <dbReference type="SAM" id="SignalP"/>
    </source>
</evidence>
<dbReference type="RefSeq" id="WP_086320427.1">
    <property type="nucleotide sequence ID" value="NZ_NASK01000091.1"/>
</dbReference>
<reference evidence="2 3" key="1">
    <citation type="submission" date="2017-03" db="EMBL/GenBank/DDBJ databases">
        <title>Comparative genomics of honeybee gut symbionts reveal geographically distinct and subgroup specific antibiotic resistance.</title>
        <authorList>
            <person name="Ludvigsen J."/>
            <person name="Porcellato D."/>
            <person name="Labee-Lund T.M."/>
            <person name="Amdam G.V."/>
            <person name="Rudi K."/>
        </authorList>
    </citation>
    <scope>NUCLEOTIDE SEQUENCE [LARGE SCALE GENOMIC DNA]</scope>
    <source>
        <strain evidence="2 3">A-4-12</strain>
    </source>
</reference>
<comment type="caution">
    <text evidence="2">The sequence shown here is derived from an EMBL/GenBank/DDBJ whole genome shotgun (WGS) entry which is preliminary data.</text>
</comment>
<feature type="signal peptide" evidence="1">
    <location>
        <begin position="1"/>
        <end position="23"/>
    </location>
</feature>
<dbReference type="OrthoDB" id="7054943at2"/>
<dbReference type="EMBL" id="NASK01000091">
    <property type="protein sequence ID" value="OTQ49905.1"/>
    <property type="molecule type" value="Genomic_DNA"/>
</dbReference>
<dbReference type="Proteomes" id="UP000194968">
    <property type="component" value="Unassembled WGS sequence"/>
</dbReference>
<keyword evidence="1" id="KW-0732">Signal</keyword>
<accession>A0A242NUR7</accession>
<dbReference type="AlphaFoldDB" id="A0A242NUR7"/>
<evidence type="ECO:0000313" key="3">
    <source>
        <dbReference type="Proteomes" id="UP000194968"/>
    </source>
</evidence>
<feature type="chain" id="PRO_5013190327" description="DUF4595 domain-containing protein" evidence="1">
    <location>
        <begin position="24"/>
        <end position="286"/>
    </location>
</feature>
<sequence>MQKNIFRFLTASCLSFISINAMALTCSDNPEQNKVEANNYIFKILDFIDSTAKGIKQEVRTSTIKSDTGTIRSIVKHSLNYDPNGLITESHYDLYSGDNEKLYSEHLQKNQSGWQNVIEDIEDKTSSTTQFKIDTQGRVIASEQIKQAPDFTFIENDSYQFDNNNCLINKNVQWQLKELDANGQVVGTEQKGASIYAFGYQNRHLAKVSAQYSNKTKNESDFSYQYDDKNRLNAIQSIYSIVGKNTTHYMTEFLTFNEKNDWLSATQSKQNRKNKQTNIVRQITYY</sequence>
<evidence type="ECO:0000313" key="2">
    <source>
        <dbReference type="EMBL" id="OTQ49905.1"/>
    </source>
</evidence>
<evidence type="ECO:0008006" key="4">
    <source>
        <dbReference type="Google" id="ProtNLM"/>
    </source>
</evidence>
<name>A0A242NUR7_9GAMM</name>
<protein>
    <recommendedName>
        <fullName evidence="4">DUF4595 domain-containing protein</fullName>
    </recommendedName>
</protein>
<organism evidence="2 3">
    <name type="scientific">Gilliamella apis</name>
    <dbReference type="NCBI Taxonomy" id="1970738"/>
    <lineage>
        <taxon>Bacteria</taxon>
        <taxon>Pseudomonadati</taxon>
        <taxon>Pseudomonadota</taxon>
        <taxon>Gammaproteobacteria</taxon>
        <taxon>Orbales</taxon>
        <taxon>Orbaceae</taxon>
        <taxon>Gilliamella</taxon>
    </lineage>
</organism>
<gene>
    <name evidence="2" type="ORF">B6D06_05285</name>
</gene>